<accession>A0A9W3BIC1</accession>
<dbReference type="SUPFAM" id="SSF48371">
    <property type="entry name" value="ARM repeat"/>
    <property type="match status" value="1"/>
</dbReference>
<evidence type="ECO:0000256" key="2">
    <source>
        <dbReference type="SAM" id="MobiDB-lite"/>
    </source>
</evidence>
<gene>
    <name evidence="4" type="primary">LOC106060714</name>
</gene>
<protein>
    <submittedName>
        <fullName evidence="4">Uncharacterized protein LOC106060714</fullName>
    </submittedName>
</protein>
<proteinExistence type="predicted"/>
<sequence length="427" mass="48584">MEKMIKSRDVNLVNSLAYLLQEVSKKQAKLFTSEDIQMLFEKAQRNTNWQVCVLLILQELAKRCPEKMIDHISFLLDRSAWPSHVAVYFITDIMKTLALFQKDVASSIVGAIFLYLKSTQEKQEQLPLFSALDAICFKYPGLLNRQDVEAISPTDPDVVRQKHTLLNIIDGKTPNDLAEKLKKHEEDLDELVGRVDETEEFVNEVKEEVTQQSEQLGQVKHDVKEQGKKLSTVKLDEPNIKVEGFDPMTLVQSPFSTRDLTQLLNTNQKLQSSQLGYNNEAFRGLAHAGMASLDRWDTTRQTSEAALNASTLHLEMDMPDVNAMMDYAMRNAATAYSKWLSPSCEEFTLNKRETLSHGFQTDLFKKDESVPKTSYVQEFDDLLNQMQHIQNKMSTCDIVTPESHSRQSSSDVTKPDRKAATSTAHNE</sequence>
<feature type="coiled-coil region" evidence="1">
    <location>
        <begin position="181"/>
        <end position="222"/>
    </location>
</feature>
<evidence type="ECO:0000256" key="1">
    <source>
        <dbReference type="SAM" id="Coils"/>
    </source>
</evidence>
<keyword evidence="1" id="KW-0175">Coiled coil</keyword>
<dbReference type="Proteomes" id="UP001165740">
    <property type="component" value="Chromosome 1"/>
</dbReference>
<name>A0A9W3BIC1_BIOGL</name>
<dbReference type="GeneID" id="106060714"/>
<dbReference type="OrthoDB" id="10383721at2759"/>
<evidence type="ECO:0000313" key="3">
    <source>
        <dbReference type="Proteomes" id="UP001165740"/>
    </source>
</evidence>
<keyword evidence="3" id="KW-1185">Reference proteome</keyword>
<evidence type="ECO:0000313" key="4">
    <source>
        <dbReference type="RefSeq" id="XP_055899180.1"/>
    </source>
</evidence>
<dbReference type="RefSeq" id="XP_055899180.1">
    <property type="nucleotide sequence ID" value="XM_056043205.1"/>
</dbReference>
<dbReference type="InterPro" id="IPR016024">
    <property type="entry name" value="ARM-type_fold"/>
</dbReference>
<dbReference type="AlphaFoldDB" id="A0A9W3BIC1"/>
<reference evidence="4" key="1">
    <citation type="submission" date="2025-08" db="UniProtKB">
        <authorList>
            <consortium name="RefSeq"/>
        </authorList>
    </citation>
    <scope>IDENTIFICATION</scope>
</reference>
<organism evidence="3 4">
    <name type="scientific">Biomphalaria glabrata</name>
    <name type="common">Bloodfluke planorb</name>
    <name type="synonym">Freshwater snail</name>
    <dbReference type="NCBI Taxonomy" id="6526"/>
    <lineage>
        <taxon>Eukaryota</taxon>
        <taxon>Metazoa</taxon>
        <taxon>Spiralia</taxon>
        <taxon>Lophotrochozoa</taxon>
        <taxon>Mollusca</taxon>
        <taxon>Gastropoda</taxon>
        <taxon>Heterobranchia</taxon>
        <taxon>Euthyneura</taxon>
        <taxon>Panpulmonata</taxon>
        <taxon>Hygrophila</taxon>
        <taxon>Lymnaeoidea</taxon>
        <taxon>Planorbidae</taxon>
        <taxon>Biomphalaria</taxon>
    </lineage>
</organism>
<feature type="region of interest" description="Disordered" evidence="2">
    <location>
        <begin position="400"/>
        <end position="427"/>
    </location>
</feature>